<dbReference type="RefSeq" id="WP_394461585.1">
    <property type="nucleotide sequence ID" value="NZ_JBIGHZ010000004.1"/>
</dbReference>
<evidence type="ECO:0008006" key="3">
    <source>
        <dbReference type="Google" id="ProtNLM"/>
    </source>
</evidence>
<keyword evidence="2" id="KW-1185">Reference proteome</keyword>
<comment type="caution">
    <text evidence="1">The sequence shown here is derived from an EMBL/GenBank/DDBJ whole genome shotgun (WGS) entry which is preliminary data.</text>
</comment>
<proteinExistence type="predicted"/>
<accession>A0ABW7FX35</accession>
<gene>
    <name evidence="1" type="ORF">ACG0Z6_11725</name>
</gene>
<reference evidence="1 2" key="1">
    <citation type="submission" date="2024-08" db="EMBL/GenBank/DDBJ databases">
        <authorList>
            <person name="Lu H."/>
        </authorList>
    </citation>
    <scope>NUCLEOTIDE SEQUENCE [LARGE SCALE GENOMIC DNA]</scope>
    <source>
        <strain evidence="1 2">BYS180W</strain>
    </source>
</reference>
<protein>
    <recommendedName>
        <fullName evidence="3">Resolvase/invertase-type recombinase catalytic domain-containing protein</fullName>
    </recommendedName>
</protein>
<sequence>MTEEDGSALKIAQELLSGTTTCAVVAQDLSRLDRVSPGFEKLVHFLYHFVADEDVRGRDEEYARWQREELHRLIAEAMHLL</sequence>
<name>A0ABW7FX35_9BURK</name>
<dbReference type="Proteomes" id="UP001606099">
    <property type="component" value="Unassembled WGS sequence"/>
</dbReference>
<organism evidence="1 2">
    <name type="scientific">Roseateles rivi</name>
    <dbReference type="NCBI Taxonomy" id="3299028"/>
    <lineage>
        <taxon>Bacteria</taxon>
        <taxon>Pseudomonadati</taxon>
        <taxon>Pseudomonadota</taxon>
        <taxon>Betaproteobacteria</taxon>
        <taxon>Burkholderiales</taxon>
        <taxon>Sphaerotilaceae</taxon>
        <taxon>Roseateles</taxon>
    </lineage>
</organism>
<evidence type="ECO:0000313" key="2">
    <source>
        <dbReference type="Proteomes" id="UP001606099"/>
    </source>
</evidence>
<dbReference type="EMBL" id="JBIGHZ010000004">
    <property type="protein sequence ID" value="MFG6448903.1"/>
    <property type="molecule type" value="Genomic_DNA"/>
</dbReference>
<evidence type="ECO:0000313" key="1">
    <source>
        <dbReference type="EMBL" id="MFG6448903.1"/>
    </source>
</evidence>